<dbReference type="PANTHER" id="PTHR24359">
    <property type="entry name" value="SERINE/THREONINE-PROTEIN KINASE SBK1"/>
    <property type="match status" value="1"/>
</dbReference>
<keyword evidence="3" id="KW-0808">Transferase</keyword>
<dbReference type="PROSITE" id="PS50011">
    <property type="entry name" value="PROTEIN_KINASE_DOM"/>
    <property type="match status" value="1"/>
</dbReference>
<comment type="caution">
    <text evidence="3">The sequence shown here is derived from an EMBL/GenBank/DDBJ whole genome shotgun (WGS) entry which is preliminary data.</text>
</comment>
<gene>
    <name evidence="3" type="ORF">CCHR01_06490</name>
</gene>
<dbReference type="InterPro" id="IPR000719">
    <property type="entry name" value="Prot_kinase_dom"/>
</dbReference>
<dbReference type="GO" id="GO:0004674">
    <property type="term" value="F:protein serine/threonine kinase activity"/>
    <property type="evidence" value="ECO:0007669"/>
    <property type="project" value="UniProtKB-KW"/>
</dbReference>
<keyword evidence="3" id="KW-0418">Kinase</keyword>
<organism evidence="3 4">
    <name type="scientific">Colletotrichum chrysophilum</name>
    <dbReference type="NCBI Taxonomy" id="1836956"/>
    <lineage>
        <taxon>Eukaryota</taxon>
        <taxon>Fungi</taxon>
        <taxon>Dikarya</taxon>
        <taxon>Ascomycota</taxon>
        <taxon>Pezizomycotina</taxon>
        <taxon>Sordariomycetes</taxon>
        <taxon>Hypocreomycetidae</taxon>
        <taxon>Glomerellales</taxon>
        <taxon>Glomerellaceae</taxon>
        <taxon>Colletotrichum</taxon>
        <taxon>Colletotrichum gloeosporioides species complex</taxon>
    </lineage>
</organism>
<dbReference type="SUPFAM" id="SSF56112">
    <property type="entry name" value="Protein kinase-like (PK-like)"/>
    <property type="match status" value="1"/>
</dbReference>
<dbReference type="EMBL" id="JAQOWY010000109">
    <property type="protein sequence ID" value="KAK1850833.1"/>
    <property type="molecule type" value="Genomic_DNA"/>
</dbReference>
<dbReference type="Gene3D" id="1.10.510.10">
    <property type="entry name" value="Transferase(Phosphotransferase) domain 1"/>
    <property type="match status" value="1"/>
</dbReference>
<dbReference type="GO" id="GO:0005524">
    <property type="term" value="F:ATP binding"/>
    <property type="evidence" value="ECO:0007669"/>
    <property type="project" value="InterPro"/>
</dbReference>
<accession>A0AAD9EJQ1</accession>
<dbReference type="Pfam" id="PF00069">
    <property type="entry name" value="Pkinase"/>
    <property type="match status" value="1"/>
</dbReference>
<dbReference type="AlphaFoldDB" id="A0AAD9EJQ1"/>
<evidence type="ECO:0000256" key="1">
    <source>
        <dbReference type="SAM" id="MobiDB-lite"/>
    </source>
</evidence>
<proteinExistence type="predicted"/>
<reference evidence="3" key="1">
    <citation type="submission" date="2023-01" db="EMBL/GenBank/DDBJ databases">
        <title>Colletotrichum chrysophilum M932 genome sequence.</title>
        <authorList>
            <person name="Baroncelli R."/>
        </authorList>
    </citation>
    <scope>NUCLEOTIDE SEQUENCE</scope>
    <source>
        <strain evidence="3">M932</strain>
    </source>
</reference>
<feature type="region of interest" description="Disordered" evidence="1">
    <location>
        <begin position="62"/>
        <end position="83"/>
    </location>
</feature>
<protein>
    <submittedName>
        <fullName evidence="3">Serine/threonine protein kinase</fullName>
    </submittedName>
</protein>
<dbReference type="SMART" id="SM00220">
    <property type="entry name" value="S_TKc"/>
    <property type="match status" value="1"/>
</dbReference>
<keyword evidence="4" id="KW-1185">Reference proteome</keyword>
<dbReference type="InterPro" id="IPR011009">
    <property type="entry name" value="Kinase-like_dom_sf"/>
</dbReference>
<sequence>MPLTSETLQPSQKAPFFDEVSLILSEDSSSRQSFSSSTSDSLRPGFTQASFLNNYFHSPGAPEEGIDHTIKSPATVSDSGYSAEASSHLHHTVDGVANQMRSCFETSAQNDEVFLPCDKLRELINIEAVRDILYDTFSRSRSPSDIERMSSQVLGNGLRRKIFAILVIINRVQLVDDFIEGGIEDGDLPLEVTRTKRGNVLSQDLCKRSMRPPDDEFLEPIKSLSQWSFTDMETFRNQQKTFCVPTFEVPGEGRPFFDLKNRPILPFLEIDQQLSGGYGTVRKVKIHESHYIRGTEGKVRKSLTIRHVRLMVFIQIQKGKGETYFAVKELNSTMLEAYEEEMKLFDKLSGHQNYPKHLIELRFSYFYAGRYFLAFPWADGNLQEFWAKVPRFSPCVKSDAVWLLTQVIGLVRALQKIHYVISISSKTDELSDVSNNKKDSQVWGRHGDLKPENILWLQTHDNMQNFLVISDFGLTRFNSAKSKSTVPPDGISGYSGTYRPPEIDLKSYISPRYDIWSLGCVFLEFVSWFLLGHAETHDSFTTLRLEDEKNERLPEDKFFVITGATNTPLHKRKASLKPAVFKWIEKLHQDENCTEPLHVFLDLIESRMLQPMPKERFKCEEIALELEALRSKCEANEAYATRSKVDTRNLSRFPTLYGSSKNRYE</sequence>
<keyword evidence="3" id="KW-0723">Serine/threonine-protein kinase</keyword>
<dbReference type="PANTHER" id="PTHR24359:SF1">
    <property type="entry name" value="INHIBITOR OF NUCLEAR FACTOR KAPPA-B KINASE EPSILON SUBUNIT HOMOLOG 1-RELATED"/>
    <property type="match status" value="1"/>
</dbReference>
<dbReference type="Proteomes" id="UP001243330">
    <property type="component" value="Unassembled WGS sequence"/>
</dbReference>
<name>A0AAD9EJQ1_9PEZI</name>
<feature type="domain" description="Protein kinase" evidence="2">
    <location>
        <begin position="267"/>
        <end position="629"/>
    </location>
</feature>
<evidence type="ECO:0000313" key="3">
    <source>
        <dbReference type="EMBL" id="KAK1850833.1"/>
    </source>
</evidence>
<evidence type="ECO:0000313" key="4">
    <source>
        <dbReference type="Proteomes" id="UP001243330"/>
    </source>
</evidence>
<evidence type="ECO:0000259" key="2">
    <source>
        <dbReference type="PROSITE" id="PS50011"/>
    </source>
</evidence>